<evidence type="ECO:0000313" key="1">
    <source>
        <dbReference type="Proteomes" id="UP000887565"/>
    </source>
</evidence>
<dbReference type="AlphaFoldDB" id="A0A915KBM8"/>
<name>A0A915KBM8_ROMCU</name>
<reference evidence="2" key="1">
    <citation type="submission" date="2022-11" db="UniProtKB">
        <authorList>
            <consortium name="WormBaseParasite"/>
        </authorList>
    </citation>
    <scope>IDENTIFICATION</scope>
</reference>
<dbReference type="WBParaSite" id="nRc.2.0.1.t36188-RA">
    <property type="protein sequence ID" value="nRc.2.0.1.t36188-RA"/>
    <property type="gene ID" value="nRc.2.0.1.g36188"/>
</dbReference>
<keyword evidence="1" id="KW-1185">Reference proteome</keyword>
<evidence type="ECO:0000313" key="2">
    <source>
        <dbReference type="WBParaSite" id="nRc.2.0.1.t36188-RA"/>
    </source>
</evidence>
<proteinExistence type="predicted"/>
<organism evidence="1 2">
    <name type="scientific">Romanomermis culicivorax</name>
    <name type="common">Nematode worm</name>
    <dbReference type="NCBI Taxonomy" id="13658"/>
    <lineage>
        <taxon>Eukaryota</taxon>
        <taxon>Metazoa</taxon>
        <taxon>Ecdysozoa</taxon>
        <taxon>Nematoda</taxon>
        <taxon>Enoplea</taxon>
        <taxon>Dorylaimia</taxon>
        <taxon>Mermithida</taxon>
        <taxon>Mermithoidea</taxon>
        <taxon>Mermithidae</taxon>
        <taxon>Romanomermis</taxon>
    </lineage>
</organism>
<dbReference type="Proteomes" id="UP000887565">
    <property type="component" value="Unplaced"/>
</dbReference>
<accession>A0A915KBM8</accession>
<protein>
    <submittedName>
        <fullName evidence="2">Uncharacterized protein</fullName>
    </submittedName>
</protein>
<sequence>MWIGGIIGLVDINLLNGCLHVEFLIENNPAWSKPVADECSGVARERQLSLGYAVHPFCELQLGVAVCMVPHTIVEGGARFGIHILGVAKQQIVNVGIFGDRTRRSQKCGQWHESC</sequence>